<feature type="transmembrane region" description="Helical" evidence="1">
    <location>
        <begin position="202"/>
        <end position="221"/>
    </location>
</feature>
<reference evidence="2 3" key="1">
    <citation type="submission" date="2019-05" db="EMBL/GenBank/DDBJ databases">
        <title>Another draft genome of Portunus trituberculatus and its Hox gene families provides insights of decapod evolution.</title>
        <authorList>
            <person name="Jeong J.-H."/>
            <person name="Song I."/>
            <person name="Kim S."/>
            <person name="Choi T."/>
            <person name="Kim D."/>
            <person name="Ryu S."/>
            <person name="Kim W."/>
        </authorList>
    </citation>
    <scope>NUCLEOTIDE SEQUENCE [LARGE SCALE GENOMIC DNA]</scope>
    <source>
        <tissue evidence="2">Muscle</tissue>
    </source>
</reference>
<keyword evidence="1" id="KW-0472">Membrane</keyword>
<keyword evidence="3" id="KW-1185">Reference proteome</keyword>
<keyword evidence="1" id="KW-1133">Transmembrane helix</keyword>
<keyword evidence="1" id="KW-0812">Transmembrane</keyword>
<accession>A0A5B7G8J2</accession>
<evidence type="ECO:0000313" key="2">
    <source>
        <dbReference type="EMBL" id="MPC55252.1"/>
    </source>
</evidence>
<evidence type="ECO:0000256" key="1">
    <source>
        <dbReference type="SAM" id="Phobius"/>
    </source>
</evidence>
<dbReference type="Proteomes" id="UP000324222">
    <property type="component" value="Unassembled WGS sequence"/>
</dbReference>
<sequence>MKSTWCRSFCENVQARGFYWVILNQITRPTAKSSTGSISISGAARRVSPRGVNQLRGDQVPGMPIINKQYQCEQCLRAATPKPGTLHYHSFASPFLFAPSPPLSRLFPPLPAPSRPAPLNSSVWVSMHFIYVFVSVPLSVFYLFSSSFFLSFLFFPFSFPFLLFLFLFSSLSTLFSLLFILILLFPSLSSLSFLFYPYPSPLPLFLFLPFLFFTPAKVKLISKGEFA</sequence>
<comment type="caution">
    <text evidence="2">The sequence shown here is derived from an EMBL/GenBank/DDBJ whole genome shotgun (WGS) entry which is preliminary data.</text>
</comment>
<feature type="transmembrane region" description="Helical" evidence="1">
    <location>
        <begin position="123"/>
        <end position="142"/>
    </location>
</feature>
<proteinExistence type="predicted"/>
<evidence type="ECO:0000313" key="3">
    <source>
        <dbReference type="Proteomes" id="UP000324222"/>
    </source>
</evidence>
<dbReference type="AlphaFoldDB" id="A0A5B7G8J2"/>
<name>A0A5B7G8J2_PORTR</name>
<protein>
    <submittedName>
        <fullName evidence="2">Uncharacterized protein</fullName>
    </submittedName>
</protein>
<organism evidence="2 3">
    <name type="scientific">Portunus trituberculatus</name>
    <name type="common">Swimming crab</name>
    <name type="synonym">Neptunus trituberculatus</name>
    <dbReference type="NCBI Taxonomy" id="210409"/>
    <lineage>
        <taxon>Eukaryota</taxon>
        <taxon>Metazoa</taxon>
        <taxon>Ecdysozoa</taxon>
        <taxon>Arthropoda</taxon>
        <taxon>Crustacea</taxon>
        <taxon>Multicrustacea</taxon>
        <taxon>Malacostraca</taxon>
        <taxon>Eumalacostraca</taxon>
        <taxon>Eucarida</taxon>
        <taxon>Decapoda</taxon>
        <taxon>Pleocyemata</taxon>
        <taxon>Brachyura</taxon>
        <taxon>Eubrachyura</taxon>
        <taxon>Portunoidea</taxon>
        <taxon>Portunidae</taxon>
        <taxon>Portuninae</taxon>
        <taxon>Portunus</taxon>
    </lineage>
</organism>
<gene>
    <name evidence="2" type="ORF">E2C01_049184</name>
</gene>
<dbReference type="EMBL" id="VSRR010013015">
    <property type="protein sequence ID" value="MPC55252.1"/>
    <property type="molecule type" value="Genomic_DNA"/>
</dbReference>